<reference evidence="10 12" key="2">
    <citation type="submission" date="2020-02" db="EMBL/GenBank/DDBJ databases">
        <title>Genome sequence of Parvularcula flava strain NH6-79.</title>
        <authorList>
            <person name="Abdul Karim M.H."/>
            <person name="Lam M.Q."/>
            <person name="Chen S.J."/>
            <person name="Yahya A."/>
            <person name="Shahir S."/>
            <person name="Shamsir M.S."/>
            <person name="Chong C.S."/>
        </authorList>
    </citation>
    <scope>NUCLEOTIDE SEQUENCE [LARGE SCALE GENOMIC DNA]</scope>
    <source>
        <strain evidence="10 12">NH6-79</strain>
    </source>
</reference>
<dbReference type="InterPro" id="IPR025827">
    <property type="entry name" value="Zn_ribbon_recom_dom"/>
</dbReference>
<protein>
    <submittedName>
        <fullName evidence="9">Recombinase RecB</fullName>
    </submittedName>
    <submittedName>
        <fullName evidence="10">Recombinase family protein</fullName>
    </submittedName>
</protein>
<keyword evidence="2" id="KW-0238">DNA-binding</keyword>
<dbReference type="GO" id="GO:0015074">
    <property type="term" value="P:DNA integration"/>
    <property type="evidence" value="ECO:0007669"/>
    <property type="project" value="UniProtKB-KW"/>
</dbReference>
<feature type="active site" description="O-(5'-phospho-DNA)-serine intermediate" evidence="4 5">
    <location>
        <position position="11"/>
    </location>
</feature>
<feature type="region of interest" description="Disordered" evidence="6">
    <location>
        <begin position="532"/>
        <end position="554"/>
    </location>
</feature>
<dbReference type="GO" id="GO:0000150">
    <property type="term" value="F:DNA strand exchange activity"/>
    <property type="evidence" value="ECO:0007669"/>
    <property type="project" value="InterPro"/>
</dbReference>
<evidence type="ECO:0000256" key="5">
    <source>
        <dbReference type="PROSITE-ProRule" id="PRU10137"/>
    </source>
</evidence>
<dbReference type="InterPro" id="IPR038109">
    <property type="entry name" value="DNA_bind_recomb_sf"/>
</dbReference>
<dbReference type="EMBL" id="VCJR02000007">
    <property type="protein sequence ID" value="NHK29677.1"/>
    <property type="molecule type" value="Genomic_DNA"/>
</dbReference>
<dbReference type="Gene3D" id="3.90.1750.20">
    <property type="entry name" value="Putative Large Serine Recombinase, Chain B, Domain 2"/>
    <property type="match status" value="1"/>
</dbReference>
<evidence type="ECO:0000259" key="8">
    <source>
        <dbReference type="PROSITE" id="PS51737"/>
    </source>
</evidence>
<evidence type="ECO:0000259" key="7">
    <source>
        <dbReference type="PROSITE" id="PS51736"/>
    </source>
</evidence>
<dbReference type="Pfam" id="PF00239">
    <property type="entry name" value="Resolvase"/>
    <property type="match status" value="1"/>
</dbReference>
<dbReference type="SMART" id="SM00857">
    <property type="entry name" value="Resolvase"/>
    <property type="match status" value="1"/>
</dbReference>
<reference evidence="9" key="3">
    <citation type="submission" date="2020-09" db="EMBL/GenBank/DDBJ databases">
        <authorList>
            <person name="Sun Q."/>
            <person name="Zhou Y."/>
        </authorList>
    </citation>
    <scope>NUCLEOTIDE SEQUENCE</scope>
    <source>
        <strain evidence="9">CGMCC 1.14984</strain>
    </source>
</reference>
<evidence type="ECO:0000313" key="12">
    <source>
        <dbReference type="Proteomes" id="UP000818603"/>
    </source>
</evidence>
<dbReference type="PROSITE" id="PS00397">
    <property type="entry name" value="RECOMBINASES_1"/>
    <property type="match status" value="1"/>
</dbReference>
<dbReference type="Proteomes" id="UP000621856">
    <property type="component" value="Unassembled WGS sequence"/>
</dbReference>
<dbReference type="Pfam" id="PF13408">
    <property type="entry name" value="Zn_ribbon_recom"/>
    <property type="match status" value="1"/>
</dbReference>
<dbReference type="Proteomes" id="UP000818603">
    <property type="component" value="Unassembled WGS sequence"/>
</dbReference>
<evidence type="ECO:0000256" key="3">
    <source>
        <dbReference type="ARBA" id="ARBA00023172"/>
    </source>
</evidence>
<dbReference type="InterPro" id="IPR006118">
    <property type="entry name" value="Recombinase_CS"/>
</dbReference>
<dbReference type="PANTHER" id="PTHR30461">
    <property type="entry name" value="DNA-INVERTASE FROM LAMBDOID PROPHAGE"/>
    <property type="match status" value="1"/>
</dbReference>
<evidence type="ECO:0000313" key="11">
    <source>
        <dbReference type="Proteomes" id="UP000621856"/>
    </source>
</evidence>
<evidence type="ECO:0000256" key="2">
    <source>
        <dbReference type="ARBA" id="ARBA00023125"/>
    </source>
</evidence>
<accession>A0A8J3ESB5</accession>
<evidence type="ECO:0000313" key="9">
    <source>
        <dbReference type="EMBL" id="GGI02135.1"/>
    </source>
</evidence>
<keyword evidence="1" id="KW-0229">DNA integration</keyword>
<organism evidence="9 11">
    <name type="scientific">Aquisalinus luteolus</name>
    <dbReference type="NCBI Taxonomy" id="1566827"/>
    <lineage>
        <taxon>Bacteria</taxon>
        <taxon>Pseudomonadati</taxon>
        <taxon>Pseudomonadota</taxon>
        <taxon>Alphaproteobacteria</taxon>
        <taxon>Parvularculales</taxon>
        <taxon>Parvularculaceae</taxon>
        <taxon>Aquisalinus</taxon>
    </lineage>
</organism>
<comment type="caution">
    <text evidence="9">The sequence shown here is derived from an EMBL/GenBank/DDBJ whole genome shotgun (WGS) entry which is preliminary data.</text>
</comment>
<dbReference type="InterPro" id="IPR011109">
    <property type="entry name" value="DNA_bind_recombinase_dom"/>
</dbReference>
<proteinExistence type="predicted"/>
<feature type="domain" description="Resolvase/invertase-type recombinase catalytic" evidence="7">
    <location>
        <begin position="3"/>
        <end position="155"/>
    </location>
</feature>
<dbReference type="SUPFAM" id="SSF53041">
    <property type="entry name" value="Resolvase-like"/>
    <property type="match status" value="1"/>
</dbReference>
<evidence type="ECO:0000256" key="1">
    <source>
        <dbReference type="ARBA" id="ARBA00022908"/>
    </source>
</evidence>
<evidence type="ECO:0000256" key="6">
    <source>
        <dbReference type="SAM" id="MobiDB-lite"/>
    </source>
</evidence>
<dbReference type="EMBL" id="BMGZ01000006">
    <property type="protein sequence ID" value="GGI02135.1"/>
    <property type="molecule type" value="Genomic_DNA"/>
</dbReference>
<keyword evidence="3" id="KW-0233">DNA recombination</keyword>
<dbReference type="PANTHER" id="PTHR30461:SF23">
    <property type="entry name" value="DNA RECOMBINASE-RELATED"/>
    <property type="match status" value="1"/>
</dbReference>
<evidence type="ECO:0000256" key="4">
    <source>
        <dbReference type="PIRSR" id="PIRSR606118-50"/>
    </source>
</evidence>
<reference evidence="9" key="1">
    <citation type="journal article" date="2014" name="Int. J. Syst. Evol. Microbiol.">
        <title>Complete genome sequence of Corynebacterium casei LMG S-19264T (=DSM 44701T), isolated from a smear-ripened cheese.</title>
        <authorList>
            <consortium name="US DOE Joint Genome Institute (JGI-PGF)"/>
            <person name="Walter F."/>
            <person name="Albersmeier A."/>
            <person name="Kalinowski J."/>
            <person name="Ruckert C."/>
        </authorList>
    </citation>
    <scope>NUCLEOTIDE SEQUENCE</scope>
    <source>
        <strain evidence="9">CGMCC 1.14984</strain>
    </source>
</reference>
<name>A0A8J3ESB5_9PROT</name>
<sequence>MKKAAIYARVSTGKQAAGELSIPDQISRCEEYARARDYAITQHYIDPGVSARSDKRPEFQRMIRECTLGSHPVDAVLVHSQSRFARNTRDLLVYSEMLKDHDIQLHSITQDVGEGDTADIMRTMLGAFDEYQSKETSKHVSRSMIENARQGFWNGAQPPFGYRTYVAETRGARAKKKIEIDAQEAEIVRLVFRLYFYGDGKSGPLGVKQTVSWLNENGFVNRAGKAFRVQFVDKILRNPAYIGEHYFNRRDSRRGVERPKEEWVPFQMPRIVEDAVFYSAQEKLDRQHPLKTPPRLVRSDVLLTSIATCAKCGSPLRKQSGKSGQYHYYKCSRKSDTGETGCSGVSIPMSRLDDAVIDTLEEKLLNPARLRKLTETLVARASERSQEYGARAKRLDGDRRKAKSQVQELYRLIGTGELAMDASLSAHIKGLQDGIETLNRQIAYVEDQRAAPCDRLDDVAIDRFGRAVSTALRDRSNPAFAKAYIQSIISDIRVSENEIRISGPKAALLEQASAFSGANQLVPSFAQEWRTSQENVPTPAGLNYSRNWGAGTRS</sequence>
<dbReference type="PROSITE" id="PS51736">
    <property type="entry name" value="RECOMBINASES_3"/>
    <property type="match status" value="1"/>
</dbReference>
<evidence type="ECO:0000313" key="10">
    <source>
        <dbReference type="EMBL" id="NHK29677.1"/>
    </source>
</evidence>
<gene>
    <name evidence="10" type="ORF">FF098_017355</name>
    <name evidence="9" type="ORF">GCM10011355_34420</name>
</gene>
<dbReference type="InterPro" id="IPR006119">
    <property type="entry name" value="Resolv_N"/>
</dbReference>
<dbReference type="InterPro" id="IPR036162">
    <property type="entry name" value="Resolvase-like_N_sf"/>
</dbReference>
<dbReference type="AlphaFoldDB" id="A0A8J3ESB5"/>
<dbReference type="GO" id="GO:0003677">
    <property type="term" value="F:DNA binding"/>
    <property type="evidence" value="ECO:0007669"/>
    <property type="project" value="UniProtKB-KW"/>
</dbReference>
<feature type="domain" description="Recombinase" evidence="8">
    <location>
        <begin position="159"/>
        <end position="290"/>
    </location>
</feature>
<dbReference type="PROSITE" id="PS51737">
    <property type="entry name" value="RECOMBINASE_DNA_BIND"/>
    <property type="match status" value="1"/>
</dbReference>
<dbReference type="InterPro" id="IPR050639">
    <property type="entry name" value="SSR_resolvase"/>
</dbReference>
<dbReference type="RefSeq" id="WP_155142970.1">
    <property type="nucleotide sequence ID" value="NZ_BMGZ01000006.1"/>
</dbReference>
<dbReference type="Pfam" id="PF07508">
    <property type="entry name" value="Recombinase"/>
    <property type="match status" value="1"/>
</dbReference>
<dbReference type="CDD" id="cd00338">
    <property type="entry name" value="Ser_Recombinase"/>
    <property type="match status" value="1"/>
</dbReference>
<keyword evidence="12" id="KW-1185">Reference proteome</keyword>
<dbReference type="Gene3D" id="3.40.50.1390">
    <property type="entry name" value="Resolvase, N-terminal catalytic domain"/>
    <property type="match status" value="1"/>
</dbReference>